<protein>
    <submittedName>
        <fullName evidence="2">Uncharacterized protein</fullName>
    </submittedName>
</protein>
<evidence type="ECO:0000313" key="2">
    <source>
        <dbReference type="EMBL" id="UQN30595.1"/>
    </source>
</evidence>
<evidence type="ECO:0000256" key="1">
    <source>
        <dbReference type="SAM" id="Phobius"/>
    </source>
</evidence>
<feature type="transmembrane region" description="Helical" evidence="1">
    <location>
        <begin position="46"/>
        <end position="67"/>
    </location>
</feature>
<dbReference type="RefSeq" id="WP_249479949.1">
    <property type="nucleotide sequence ID" value="NZ_CP097218.1"/>
</dbReference>
<dbReference type="EMBL" id="CP097218">
    <property type="protein sequence ID" value="UQN30595.1"/>
    <property type="molecule type" value="Genomic_DNA"/>
</dbReference>
<feature type="transmembrane region" description="Helical" evidence="1">
    <location>
        <begin position="114"/>
        <end position="136"/>
    </location>
</feature>
<feature type="transmembrane region" description="Helical" evidence="1">
    <location>
        <begin position="16"/>
        <end position="40"/>
    </location>
</feature>
<proteinExistence type="predicted"/>
<keyword evidence="1" id="KW-0812">Transmembrane</keyword>
<feature type="transmembrane region" description="Helical" evidence="1">
    <location>
        <begin position="88"/>
        <end position="108"/>
    </location>
</feature>
<reference evidence="2" key="1">
    <citation type="submission" date="2022-05" db="EMBL/GenBank/DDBJ databases">
        <title>Genomic analysis of Brachybacterium sp. CBA3104.</title>
        <authorList>
            <person name="Roh S.W."/>
            <person name="Kim Y.B."/>
            <person name="Kim Y."/>
        </authorList>
    </citation>
    <scope>NUCLEOTIDE SEQUENCE</scope>
    <source>
        <strain evidence="2">CBA3104</strain>
    </source>
</reference>
<name>A0ABY4NBB3_9MICO</name>
<feature type="transmembrane region" description="Helical" evidence="1">
    <location>
        <begin position="186"/>
        <end position="207"/>
    </location>
</feature>
<keyword evidence="1" id="KW-0472">Membrane</keyword>
<evidence type="ECO:0000313" key="3">
    <source>
        <dbReference type="Proteomes" id="UP001055868"/>
    </source>
</evidence>
<organism evidence="2 3">
    <name type="scientific">Brachybacterium kimchii</name>
    <dbReference type="NCBI Taxonomy" id="2942909"/>
    <lineage>
        <taxon>Bacteria</taxon>
        <taxon>Bacillati</taxon>
        <taxon>Actinomycetota</taxon>
        <taxon>Actinomycetes</taxon>
        <taxon>Micrococcales</taxon>
        <taxon>Dermabacteraceae</taxon>
        <taxon>Brachybacterium</taxon>
    </lineage>
</organism>
<gene>
    <name evidence="2" type="ORF">M4486_04585</name>
</gene>
<keyword evidence="3" id="KW-1185">Reference proteome</keyword>
<dbReference type="Proteomes" id="UP001055868">
    <property type="component" value="Chromosome"/>
</dbReference>
<sequence length="208" mass="21744">MSAAGASRRLSATDRVAVLISDLLAPPVSVFLICLVAGVAGRPHAWSGLVWGLVLAILCAAVPMSAVKLAKRRGTITTQESGWKRKRWLAFAVSAASIVCCVVLAVVFHAPPLALWALATMLVGLVATSAITAAGLKVSMHAFCLISLLMMLCVLFSTWWLVAVVLMVPLMLFARVHLGEHTAREVVVGSICAVLLVLLAAIVAPAAG</sequence>
<accession>A0ABY4NBB3</accession>
<feature type="transmembrane region" description="Helical" evidence="1">
    <location>
        <begin position="148"/>
        <end position="174"/>
    </location>
</feature>
<keyword evidence="1" id="KW-1133">Transmembrane helix</keyword>